<reference evidence="2 3" key="1">
    <citation type="submission" date="2016-08" db="EMBL/GenBank/DDBJ databases">
        <title>Characterization and recognition of Brachyspira hampsonii sp. nov., a novel intestinal spirochete that is pathogenic to pigs.</title>
        <authorList>
            <person name="Mirajkar N."/>
            <person name="La T."/>
            <person name="Phillips N."/>
            <person name="Hampson D."/>
            <person name="Gebhart C."/>
        </authorList>
    </citation>
    <scope>NUCLEOTIDE SEQUENCE [LARGE SCALE GENOMIC DNA]</scope>
    <source>
        <strain evidence="2 3">P280/1</strain>
    </source>
</reference>
<feature type="region of interest" description="Disordered" evidence="1">
    <location>
        <begin position="211"/>
        <end position="237"/>
    </location>
</feature>
<name>A0A1E5NHZ6_9SPIR</name>
<evidence type="ECO:0000256" key="1">
    <source>
        <dbReference type="SAM" id="MobiDB-lite"/>
    </source>
</evidence>
<protein>
    <submittedName>
        <fullName evidence="2">Phage capsid protein</fullName>
    </submittedName>
</protein>
<dbReference type="AlphaFoldDB" id="A0A1E5NHZ6"/>
<evidence type="ECO:0000313" key="2">
    <source>
        <dbReference type="EMBL" id="OEJ15782.1"/>
    </source>
</evidence>
<feature type="compositionally biased region" description="Basic and acidic residues" evidence="1">
    <location>
        <begin position="211"/>
        <end position="223"/>
    </location>
</feature>
<accession>A0A1E5NHZ6</accession>
<sequence>MIKKKYKILGDSFKQYIPLSKNTFAETKTNKITEKNIDELINSFIKSTIEIFVYKGHKEDDEREAIGKVVSLEKDNESVGLYAVIEWFDDSVTEKKSFYPSIEMVGKKSYEDEDFIYWENCEIKAVAAVEYPASRNVDLLCASAIINSEDNINGGYMQKLKTVLEKLLSEEKETEKQAREEFVYLFKNDEEIQNIIIDIVAEKLREDNLKDNKESRENNKTYNKDLNNLSNSSNNTANDKELNLSAITYGDWCNEYAESQNAVRCSSKSESSTYTKARKLFKAGLSKEEIMSIVRNDLVPIGVGCTEKINLSALSEENKYSEIAKLFK</sequence>
<comment type="caution">
    <text evidence="2">The sequence shown here is derived from an EMBL/GenBank/DDBJ whole genome shotgun (WGS) entry which is preliminary data.</text>
</comment>
<feature type="compositionally biased region" description="Low complexity" evidence="1">
    <location>
        <begin position="226"/>
        <end position="235"/>
    </location>
</feature>
<dbReference type="Proteomes" id="UP000095247">
    <property type="component" value="Unassembled WGS sequence"/>
</dbReference>
<organism evidence="2 3">
    <name type="scientific">Brachyspira hampsonii</name>
    <dbReference type="NCBI Taxonomy" id="1287055"/>
    <lineage>
        <taxon>Bacteria</taxon>
        <taxon>Pseudomonadati</taxon>
        <taxon>Spirochaetota</taxon>
        <taxon>Spirochaetia</taxon>
        <taxon>Brachyspirales</taxon>
        <taxon>Brachyspiraceae</taxon>
        <taxon>Brachyspira</taxon>
    </lineage>
</organism>
<dbReference type="RefSeq" id="WP_069725259.1">
    <property type="nucleotide sequence ID" value="NZ_MDCO01000001.1"/>
</dbReference>
<gene>
    <name evidence="2" type="ORF">BFL38_09985</name>
</gene>
<dbReference type="EMBL" id="MDCO01000001">
    <property type="protein sequence ID" value="OEJ15782.1"/>
    <property type="molecule type" value="Genomic_DNA"/>
</dbReference>
<evidence type="ECO:0000313" key="3">
    <source>
        <dbReference type="Proteomes" id="UP000095247"/>
    </source>
</evidence>
<proteinExistence type="predicted"/>